<gene>
    <name evidence="8" type="ORF">G7B40_019395</name>
</gene>
<dbReference type="Gene3D" id="3.40.30.10">
    <property type="entry name" value="Glutaredoxin"/>
    <property type="match status" value="1"/>
</dbReference>
<evidence type="ECO:0000313" key="9">
    <source>
        <dbReference type="Proteomes" id="UP000667802"/>
    </source>
</evidence>
<dbReference type="InterPro" id="IPR013766">
    <property type="entry name" value="Thioredoxin_domain"/>
</dbReference>
<evidence type="ECO:0000256" key="6">
    <source>
        <dbReference type="SAM" id="SignalP"/>
    </source>
</evidence>
<dbReference type="PROSITE" id="PS51352">
    <property type="entry name" value="THIOREDOXIN_2"/>
    <property type="match status" value="1"/>
</dbReference>
<keyword evidence="3" id="KW-0560">Oxidoreductase</keyword>
<organism evidence="8 9">
    <name type="scientific">Aetokthonos hydrillicola Thurmond2011</name>
    <dbReference type="NCBI Taxonomy" id="2712845"/>
    <lineage>
        <taxon>Bacteria</taxon>
        <taxon>Bacillati</taxon>
        <taxon>Cyanobacteriota</taxon>
        <taxon>Cyanophyceae</taxon>
        <taxon>Nostocales</taxon>
        <taxon>Hapalosiphonaceae</taxon>
        <taxon>Aetokthonos</taxon>
    </lineage>
</organism>
<sequence length="256" mass="29117">MCRYLYCFRQFLESLRCLVVLGFVCLILSWSLPAQAANPTNPQIEQQVLQIIREHPQVILESLEAYRQQLVQKLRTTQQAFFQDLKTAPEKIIGKSPTTGSPKAKVLIVEFSDFQCPYCAEAHKTLNNLIDKHRNDVTLVYKNFPITQIHSEAMPAAKAAWAASQQGKFWEYHNALFTHQNQLGETLYLKIAKDLNLDLQLFARDRRIADAAINQDIELAEKIGVSGTPFFFLESETFSGLVRLPDIEKILSQSSG</sequence>
<dbReference type="PANTHER" id="PTHR13887:SF14">
    <property type="entry name" value="DISULFIDE BOND FORMATION PROTEIN D"/>
    <property type="match status" value="1"/>
</dbReference>
<keyword evidence="5" id="KW-0676">Redox-active center</keyword>
<accession>A0AAP5I8C1</accession>
<evidence type="ECO:0000256" key="2">
    <source>
        <dbReference type="ARBA" id="ARBA00022729"/>
    </source>
</evidence>
<dbReference type="EMBL" id="JAALHA020000009">
    <property type="protein sequence ID" value="MDR9896711.1"/>
    <property type="molecule type" value="Genomic_DNA"/>
</dbReference>
<keyword evidence="4" id="KW-1015">Disulfide bond</keyword>
<evidence type="ECO:0000256" key="4">
    <source>
        <dbReference type="ARBA" id="ARBA00023157"/>
    </source>
</evidence>
<dbReference type="AlphaFoldDB" id="A0AAP5I8C1"/>
<dbReference type="PANTHER" id="PTHR13887">
    <property type="entry name" value="GLUTATHIONE S-TRANSFERASE KAPPA"/>
    <property type="match status" value="1"/>
</dbReference>
<evidence type="ECO:0000256" key="5">
    <source>
        <dbReference type="ARBA" id="ARBA00023284"/>
    </source>
</evidence>
<dbReference type="SUPFAM" id="SSF52833">
    <property type="entry name" value="Thioredoxin-like"/>
    <property type="match status" value="1"/>
</dbReference>
<evidence type="ECO:0000256" key="3">
    <source>
        <dbReference type="ARBA" id="ARBA00023002"/>
    </source>
</evidence>
<keyword evidence="2 6" id="KW-0732">Signal</keyword>
<evidence type="ECO:0000259" key="7">
    <source>
        <dbReference type="PROSITE" id="PS51352"/>
    </source>
</evidence>
<reference evidence="9" key="1">
    <citation type="journal article" date="2021" name="Science">
        <title>Hunting the eagle killer: A cyanobacterial neurotoxin causes vacuolar myelinopathy.</title>
        <authorList>
            <person name="Breinlinger S."/>
            <person name="Phillips T.J."/>
            <person name="Haram B.N."/>
            <person name="Mares J."/>
            <person name="Martinez Yerena J.A."/>
            <person name="Hrouzek P."/>
            <person name="Sobotka R."/>
            <person name="Henderson W.M."/>
            <person name="Schmieder P."/>
            <person name="Williams S.M."/>
            <person name="Lauderdale J.D."/>
            <person name="Wilde H.D."/>
            <person name="Gerrin W."/>
            <person name="Kust A."/>
            <person name="Washington J.W."/>
            <person name="Wagner C."/>
            <person name="Geier B."/>
            <person name="Liebeke M."/>
            <person name="Enke H."/>
            <person name="Niedermeyer T.H.J."/>
            <person name="Wilde S.B."/>
        </authorList>
    </citation>
    <scope>NUCLEOTIDE SEQUENCE [LARGE SCALE GENOMIC DNA]</scope>
    <source>
        <strain evidence="9">Thurmond2011</strain>
    </source>
</reference>
<dbReference type="Pfam" id="PF13462">
    <property type="entry name" value="Thioredoxin_4"/>
    <property type="match status" value="1"/>
</dbReference>
<dbReference type="InterPro" id="IPR036249">
    <property type="entry name" value="Thioredoxin-like_sf"/>
</dbReference>
<name>A0AAP5I8C1_9CYAN</name>
<feature type="domain" description="Thioredoxin" evidence="7">
    <location>
        <begin position="26"/>
        <end position="256"/>
    </location>
</feature>
<dbReference type="RefSeq" id="WP_208344834.1">
    <property type="nucleotide sequence ID" value="NZ_CAWQFN010000544.1"/>
</dbReference>
<feature type="signal peptide" evidence="6">
    <location>
        <begin position="1"/>
        <end position="36"/>
    </location>
</feature>
<comment type="similarity">
    <text evidence="1">Belongs to the thioredoxin family. DsbA subfamily.</text>
</comment>
<evidence type="ECO:0000313" key="8">
    <source>
        <dbReference type="EMBL" id="MDR9896711.1"/>
    </source>
</evidence>
<feature type="chain" id="PRO_5042885300" evidence="6">
    <location>
        <begin position="37"/>
        <end position="256"/>
    </location>
</feature>
<dbReference type="InterPro" id="IPR012336">
    <property type="entry name" value="Thioredoxin-like_fold"/>
</dbReference>
<keyword evidence="9" id="KW-1185">Reference proteome</keyword>
<proteinExistence type="inferred from homology"/>
<protein>
    <submittedName>
        <fullName evidence="8">DsbA family protein</fullName>
    </submittedName>
</protein>
<dbReference type="GO" id="GO:0016491">
    <property type="term" value="F:oxidoreductase activity"/>
    <property type="evidence" value="ECO:0007669"/>
    <property type="project" value="UniProtKB-KW"/>
</dbReference>
<evidence type="ECO:0000256" key="1">
    <source>
        <dbReference type="ARBA" id="ARBA00005791"/>
    </source>
</evidence>
<comment type="caution">
    <text evidence="8">The sequence shown here is derived from an EMBL/GenBank/DDBJ whole genome shotgun (WGS) entry which is preliminary data.</text>
</comment>
<dbReference type="Proteomes" id="UP000667802">
    <property type="component" value="Unassembled WGS sequence"/>
</dbReference>